<proteinExistence type="predicted"/>
<gene>
    <name evidence="2" type="ORF">CYLTODRAFT_289155</name>
    <name evidence="3" type="ORF">CYLTODRAFT_289321</name>
</gene>
<protein>
    <submittedName>
        <fullName evidence="2">Uncharacterized protein</fullName>
    </submittedName>
</protein>
<evidence type="ECO:0000313" key="3">
    <source>
        <dbReference type="EMBL" id="KIY67614.1"/>
    </source>
</evidence>
<feature type="compositionally biased region" description="Polar residues" evidence="1">
    <location>
        <begin position="1"/>
        <end position="14"/>
    </location>
</feature>
<reference evidence="2 4" key="1">
    <citation type="journal article" date="2015" name="Fungal Genet. Biol.">
        <title>Evolution of novel wood decay mechanisms in Agaricales revealed by the genome sequences of Fistulina hepatica and Cylindrobasidium torrendii.</title>
        <authorList>
            <person name="Floudas D."/>
            <person name="Held B.W."/>
            <person name="Riley R."/>
            <person name="Nagy L.G."/>
            <person name="Koehler G."/>
            <person name="Ransdell A.S."/>
            <person name="Younus H."/>
            <person name="Chow J."/>
            <person name="Chiniquy J."/>
            <person name="Lipzen A."/>
            <person name="Tritt A."/>
            <person name="Sun H."/>
            <person name="Haridas S."/>
            <person name="LaButti K."/>
            <person name="Ohm R.A."/>
            <person name="Kues U."/>
            <person name="Blanchette R.A."/>
            <person name="Grigoriev I.V."/>
            <person name="Minto R.E."/>
            <person name="Hibbett D.S."/>
        </authorList>
    </citation>
    <scope>NUCLEOTIDE SEQUENCE [LARGE SCALE GENOMIC DNA]</scope>
    <source>
        <strain evidence="2 4">FP15055 ss-10</strain>
    </source>
</reference>
<organism evidence="2 4">
    <name type="scientific">Cylindrobasidium torrendii FP15055 ss-10</name>
    <dbReference type="NCBI Taxonomy" id="1314674"/>
    <lineage>
        <taxon>Eukaryota</taxon>
        <taxon>Fungi</taxon>
        <taxon>Dikarya</taxon>
        <taxon>Basidiomycota</taxon>
        <taxon>Agaricomycotina</taxon>
        <taxon>Agaricomycetes</taxon>
        <taxon>Agaricomycetidae</taxon>
        <taxon>Agaricales</taxon>
        <taxon>Marasmiineae</taxon>
        <taxon>Physalacriaceae</taxon>
        <taxon>Cylindrobasidium</taxon>
    </lineage>
</organism>
<dbReference type="EMBL" id="KN880522">
    <property type="protein sequence ID" value="KIY67611.1"/>
    <property type="molecule type" value="Genomic_DNA"/>
</dbReference>
<keyword evidence="4" id="KW-1185">Reference proteome</keyword>
<dbReference type="AlphaFoldDB" id="A0A0D7BDG0"/>
<evidence type="ECO:0000256" key="1">
    <source>
        <dbReference type="SAM" id="MobiDB-lite"/>
    </source>
</evidence>
<evidence type="ECO:0000313" key="4">
    <source>
        <dbReference type="Proteomes" id="UP000054007"/>
    </source>
</evidence>
<evidence type="ECO:0000313" key="2">
    <source>
        <dbReference type="EMBL" id="KIY67611.1"/>
    </source>
</evidence>
<feature type="region of interest" description="Disordered" evidence="1">
    <location>
        <begin position="216"/>
        <end position="259"/>
    </location>
</feature>
<feature type="compositionally biased region" description="Polar residues" evidence="1">
    <location>
        <begin position="217"/>
        <end position="234"/>
    </location>
</feature>
<name>A0A0D7BDG0_9AGAR</name>
<dbReference type="Proteomes" id="UP000054007">
    <property type="component" value="Unassembled WGS sequence"/>
</dbReference>
<feature type="region of interest" description="Disordered" evidence="1">
    <location>
        <begin position="1"/>
        <end position="29"/>
    </location>
</feature>
<dbReference type="EMBL" id="KN880522">
    <property type="protein sequence ID" value="KIY67614.1"/>
    <property type="molecule type" value="Genomic_DNA"/>
</dbReference>
<sequence length="259" mass="29454">MCANRRLSSTSFALSSRPERSNITLPNSPASTDPFHANCALVVVLAPEDLRVEGYRFPERHNIAFLVASVSRLLFSRVHRPRIIPPARMCAMDLGPQDARVKGLRRRSRPHGLNDLITSCRIRQRQPTPPAQPRWVRTPGPAMFARRRIWTRFAPSFPERYNKTLLLLASADSSRCTMHNWTTVFVDLQQQRSSARLKQLACFRFRPWTDPIDLFSDLTTGRPDSSTHSRNSSWGGMKGRRDDSPKQGRLGHSPRSNAT</sequence>
<accession>A0A0D7BDG0</accession>